<name>A0AAV3ZUC0_9GAST</name>
<proteinExistence type="predicted"/>
<protein>
    <submittedName>
        <fullName evidence="2">Uncharacterized protein</fullName>
    </submittedName>
</protein>
<evidence type="ECO:0000313" key="2">
    <source>
        <dbReference type="EMBL" id="GFN98938.1"/>
    </source>
</evidence>
<gene>
    <name evidence="2" type="ORF">PoB_002544400</name>
</gene>
<dbReference type="AlphaFoldDB" id="A0AAV3ZUC0"/>
<feature type="region of interest" description="Disordered" evidence="1">
    <location>
        <begin position="1"/>
        <end position="57"/>
    </location>
</feature>
<dbReference type="Proteomes" id="UP000735302">
    <property type="component" value="Unassembled WGS sequence"/>
</dbReference>
<dbReference type="EMBL" id="BLXT01002928">
    <property type="protein sequence ID" value="GFN98938.1"/>
    <property type="molecule type" value="Genomic_DNA"/>
</dbReference>
<evidence type="ECO:0000256" key="1">
    <source>
        <dbReference type="SAM" id="MobiDB-lite"/>
    </source>
</evidence>
<keyword evidence="3" id="KW-1185">Reference proteome</keyword>
<organism evidence="2 3">
    <name type="scientific">Plakobranchus ocellatus</name>
    <dbReference type="NCBI Taxonomy" id="259542"/>
    <lineage>
        <taxon>Eukaryota</taxon>
        <taxon>Metazoa</taxon>
        <taxon>Spiralia</taxon>
        <taxon>Lophotrochozoa</taxon>
        <taxon>Mollusca</taxon>
        <taxon>Gastropoda</taxon>
        <taxon>Heterobranchia</taxon>
        <taxon>Euthyneura</taxon>
        <taxon>Panpulmonata</taxon>
        <taxon>Sacoglossa</taxon>
        <taxon>Placobranchoidea</taxon>
        <taxon>Plakobranchidae</taxon>
        <taxon>Plakobranchus</taxon>
    </lineage>
</organism>
<evidence type="ECO:0000313" key="3">
    <source>
        <dbReference type="Proteomes" id="UP000735302"/>
    </source>
</evidence>
<sequence>MISGFQALHQSRTAMTGLEPTTEDLRADSLASVSPTPLYRDRKRGNKASEFPERDNQSEDNLVIWDTRYQQGKMVTALQVFSMSSQYQSTRNNSAWPI</sequence>
<accession>A0AAV3ZUC0</accession>
<comment type="caution">
    <text evidence="2">The sequence shown here is derived from an EMBL/GenBank/DDBJ whole genome shotgun (WGS) entry which is preliminary data.</text>
</comment>
<reference evidence="2 3" key="1">
    <citation type="journal article" date="2021" name="Elife">
        <title>Chloroplast acquisition without the gene transfer in kleptoplastic sea slugs, Plakobranchus ocellatus.</title>
        <authorList>
            <person name="Maeda T."/>
            <person name="Takahashi S."/>
            <person name="Yoshida T."/>
            <person name="Shimamura S."/>
            <person name="Takaki Y."/>
            <person name="Nagai Y."/>
            <person name="Toyoda A."/>
            <person name="Suzuki Y."/>
            <person name="Arimoto A."/>
            <person name="Ishii H."/>
            <person name="Satoh N."/>
            <person name="Nishiyama T."/>
            <person name="Hasebe M."/>
            <person name="Maruyama T."/>
            <person name="Minagawa J."/>
            <person name="Obokata J."/>
            <person name="Shigenobu S."/>
        </authorList>
    </citation>
    <scope>NUCLEOTIDE SEQUENCE [LARGE SCALE GENOMIC DNA]</scope>
</reference>